<dbReference type="EMBL" id="JADBDZ010000001">
    <property type="protein sequence ID" value="MBE1530880.1"/>
    <property type="molecule type" value="Genomic_DNA"/>
</dbReference>
<feature type="domain" description="DUF2786" evidence="1">
    <location>
        <begin position="5"/>
        <end position="38"/>
    </location>
</feature>
<name>A0ABR9JL88_9ACTN</name>
<reference evidence="2 3" key="1">
    <citation type="submission" date="2020-10" db="EMBL/GenBank/DDBJ databases">
        <title>Sequencing the genomes of 1000 actinobacteria strains.</title>
        <authorList>
            <person name="Klenk H.-P."/>
        </authorList>
    </citation>
    <scope>NUCLEOTIDE SEQUENCE [LARGE SCALE GENOMIC DNA]</scope>
    <source>
        <strain evidence="2 3">DSM 46744</strain>
    </source>
</reference>
<evidence type="ECO:0000313" key="3">
    <source>
        <dbReference type="Proteomes" id="UP000627838"/>
    </source>
</evidence>
<comment type="caution">
    <text evidence="2">The sequence shown here is derived from an EMBL/GenBank/DDBJ whole genome shotgun (WGS) entry which is preliminary data.</text>
</comment>
<dbReference type="InterPro" id="IPR024498">
    <property type="entry name" value="DUF2786"/>
</dbReference>
<keyword evidence="3" id="KW-1185">Reference proteome</keyword>
<dbReference type="Proteomes" id="UP000627838">
    <property type="component" value="Unassembled WGS sequence"/>
</dbReference>
<sequence length="38" mass="4137">MNVLMLHKVQRLLDKAEATEFDAAAAALTARAQPLTAR</sequence>
<gene>
    <name evidence="2" type="ORF">H4W34_000713</name>
</gene>
<organism evidence="2 3">
    <name type="scientific">Actinomadura algeriensis</name>
    <dbReference type="NCBI Taxonomy" id="1679523"/>
    <lineage>
        <taxon>Bacteria</taxon>
        <taxon>Bacillati</taxon>
        <taxon>Actinomycetota</taxon>
        <taxon>Actinomycetes</taxon>
        <taxon>Streptosporangiales</taxon>
        <taxon>Thermomonosporaceae</taxon>
        <taxon>Actinomadura</taxon>
    </lineage>
</organism>
<protein>
    <recommendedName>
        <fullName evidence="1">DUF2786 domain-containing protein</fullName>
    </recommendedName>
</protein>
<dbReference type="Pfam" id="PF10979">
    <property type="entry name" value="DUF2786"/>
    <property type="match status" value="1"/>
</dbReference>
<evidence type="ECO:0000313" key="2">
    <source>
        <dbReference type="EMBL" id="MBE1530880.1"/>
    </source>
</evidence>
<dbReference type="RefSeq" id="WP_192757835.1">
    <property type="nucleotide sequence ID" value="NZ_JADBDZ010000001.1"/>
</dbReference>
<evidence type="ECO:0000259" key="1">
    <source>
        <dbReference type="Pfam" id="PF10979"/>
    </source>
</evidence>
<accession>A0ABR9JL88</accession>
<proteinExistence type="predicted"/>